<dbReference type="EMBL" id="JADFTS010000001">
    <property type="protein sequence ID" value="KAF9624163.1"/>
    <property type="molecule type" value="Genomic_DNA"/>
</dbReference>
<evidence type="ECO:0000256" key="2">
    <source>
        <dbReference type="ARBA" id="ARBA00022679"/>
    </source>
</evidence>
<dbReference type="Gene3D" id="3.40.50.2000">
    <property type="entry name" value="Glycogen Phosphorylase B"/>
    <property type="match status" value="2"/>
</dbReference>
<sequence>MGRPHLLFVPYPAQGHVMPIMELAHNLVDLGFKITVANPESTHNRLVASTSNNVDEEDHIHMVAIPDGIETGKDIHEDVEKLYDAMEILMPRHLEDQIRKINESNNSDDRITCIITDEHMGWVFVVAKKMSIRGVAFWPASAVQLALKLRIPKLIEDGIITSEDGTVTKHQLIHLSPTVPAMSTAHFMWQCMATSAFQQKTIFELLVRNNRRINLADYLICNSFYELEPTTFSLVPNMKPLGPFFGSGRLAQFWPEDLTCLSWLDQQPPRSVIYVAFGSLTVFDKRQIEELALGLELSGQPFLWVVRPDLIDGGTDVFPDGFEARVASRGRMICWAPQREVLVHPSIACFLSHCGWNSIMEGLSVGVPFLCWPFFYDQPLNKAYICDVWKIGIGFNQDESGIISREEIQTKIVALLANAEIKGNALKLKEIAMKNVSREGASSKNFEEFVQWLKI</sequence>
<dbReference type="PANTHER" id="PTHR11926:SF1412">
    <property type="entry name" value="UDP-GLYCOSYLTRANSFERASE 83A1-LIKE"/>
    <property type="match status" value="1"/>
</dbReference>
<dbReference type="OrthoDB" id="5835829at2759"/>
<dbReference type="Pfam" id="PF00201">
    <property type="entry name" value="UDPGT"/>
    <property type="match status" value="1"/>
</dbReference>
<comment type="similarity">
    <text evidence="1">Belongs to the UDP-glycosyltransferase family.</text>
</comment>
<protein>
    <recommendedName>
        <fullName evidence="5">UDP-glycosyltransferase</fullName>
    </recommendedName>
</protein>
<proteinExistence type="inferred from homology"/>
<gene>
    <name evidence="3" type="ORF">IFM89_008101</name>
</gene>
<dbReference type="CDD" id="cd03784">
    <property type="entry name" value="GT1_Gtf-like"/>
    <property type="match status" value="1"/>
</dbReference>
<reference evidence="3 4" key="1">
    <citation type="submission" date="2020-10" db="EMBL/GenBank/DDBJ databases">
        <title>The Coptis chinensis genome and diversification of protoberbering-type alkaloids.</title>
        <authorList>
            <person name="Wang B."/>
            <person name="Shu S."/>
            <person name="Song C."/>
            <person name="Liu Y."/>
        </authorList>
    </citation>
    <scope>NUCLEOTIDE SEQUENCE [LARGE SCALE GENOMIC DNA]</scope>
    <source>
        <strain evidence="3">HL-2020</strain>
        <tissue evidence="3">Leaf</tissue>
    </source>
</reference>
<dbReference type="PANTHER" id="PTHR11926">
    <property type="entry name" value="GLUCOSYL/GLUCURONOSYL TRANSFERASES"/>
    <property type="match status" value="1"/>
</dbReference>
<dbReference type="Proteomes" id="UP000631114">
    <property type="component" value="Unassembled WGS sequence"/>
</dbReference>
<evidence type="ECO:0008006" key="5">
    <source>
        <dbReference type="Google" id="ProtNLM"/>
    </source>
</evidence>
<keyword evidence="2" id="KW-0808">Transferase</keyword>
<name>A0A835IZ16_9MAGN</name>
<comment type="caution">
    <text evidence="3">The sequence shown here is derived from an EMBL/GenBank/DDBJ whole genome shotgun (WGS) entry which is preliminary data.</text>
</comment>
<dbReference type="InterPro" id="IPR002213">
    <property type="entry name" value="UDP_glucos_trans"/>
</dbReference>
<dbReference type="FunFam" id="3.40.50.2000:FF:000061">
    <property type="entry name" value="UDP-glycosyltransferase 83A1"/>
    <property type="match status" value="1"/>
</dbReference>
<dbReference type="FunFam" id="3.40.50.2000:FF:000108">
    <property type="entry name" value="UDP-glycosyltransferase 83A1"/>
    <property type="match status" value="1"/>
</dbReference>
<accession>A0A835IZ16</accession>
<evidence type="ECO:0000256" key="1">
    <source>
        <dbReference type="ARBA" id="ARBA00009995"/>
    </source>
</evidence>
<evidence type="ECO:0000313" key="3">
    <source>
        <dbReference type="EMBL" id="KAF9624163.1"/>
    </source>
</evidence>
<dbReference type="GO" id="GO:0080044">
    <property type="term" value="F:quercetin 7-O-glucosyltransferase activity"/>
    <property type="evidence" value="ECO:0007669"/>
    <property type="project" value="TreeGrafter"/>
</dbReference>
<evidence type="ECO:0000313" key="4">
    <source>
        <dbReference type="Proteomes" id="UP000631114"/>
    </source>
</evidence>
<dbReference type="GO" id="GO:0080043">
    <property type="term" value="F:quercetin 3-O-glucosyltransferase activity"/>
    <property type="evidence" value="ECO:0007669"/>
    <property type="project" value="TreeGrafter"/>
</dbReference>
<keyword evidence="4" id="KW-1185">Reference proteome</keyword>
<dbReference type="SUPFAM" id="SSF53756">
    <property type="entry name" value="UDP-Glycosyltransferase/glycogen phosphorylase"/>
    <property type="match status" value="1"/>
</dbReference>
<dbReference type="AlphaFoldDB" id="A0A835IZ16"/>
<organism evidence="3 4">
    <name type="scientific">Coptis chinensis</name>
    <dbReference type="NCBI Taxonomy" id="261450"/>
    <lineage>
        <taxon>Eukaryota</taxon>
        <taxon>Viridiplantae</taxon>
        <taxon>Streptophyta</taxon>
        <taxon>Embryophyta</taxon>
        <taxon>Tracheophyta</taxon>
        <taxon>Spermatophyta</taxon>
        <taxon>Magnoliopsida</taxon>
        <taxon>Ranunculales</taxon>
        <taxon>Ranunculaceae</taxon>
        <taxon>Coptidoideae</taxon>
        <taxon>Coptis</taxon>
    </lineage>
</organism>